<accession>A0A382HXP5</accession>
<evidence type="ECO:0008006" key="2">
    <source>
        <dbReference type="Google" id="ProtNLM"/>
    </source>
</evidence>
<proteinExistence type="predicted"/>
<name>A0A382HXP5_9ZZZZ</name>
<sequence>VPRSSVKTREQLLLEAERLFALKGIWQVQVQEIV</sequence>
<gene>
    <name evidence="1" type="ORF">METZ01_LOCUS244960</name>
</gene>
<dbReference type="Gene3D" id="1.10.10.60">
    <property type="entry name" value="Homeodomain-like"/>
    <property type="match status" value="1"/>
</dbReference>
<evidence type="ECO:0000313" key="1">
    <source>
        <dbReference type="EMBL" id="SVB92106.1"/>
    </source>
</evidence>
<protein>
    <recommendedName>
        <fullName evidence="2">HTH tetR-type domain-containing protein</fullName>
    </recommendedName>
</protein>
<feature type="non-terminal residue" evidence="1">
    <location>
        <position position="1"/>
    </location>
</feature>
<dbReference type="AlphaFoldDB" id="A0A382HXP5"/>
<reference evidence="1" key="1">
    <citation type="submission" date="2018-05" db="EMBL/GenBank/DDBJ databases">
        <authorList>
            <person name="Lanie J.A."/>
            <person name="Ng W.-L."/>
            <person name="Kazmierczak K.M."/>
            <person name="Andrzejewski T.M."/>
            <person name="Davidsen T.M."/>
            <person name="Wayne K.J."/>
            <person name="Tettelin H."/>
            <person name="Glass J.I."/>
            <person name="Rusch D."/>
            <person name="Podicherti R."/>
            <person name="Tsui H.-C.T."/>
            <person name="Winkler M.E."/>
        </authorList>
    </citation>
    <scope>NUCLEOTIDE SEQUENCE</scope>
</reference>
<organism evidence="1">
    <name type="scientific">marine metagenome</name>
    <dbReference type="NCBI Taxonomy" id="408172"/>
    <lineage>
        <taxon>unclassified sequences</taxon>
        <taxon>metagenomes</taxon>
        <taxon>ecological metagenomes</taxon>
    </lineage>
</organism>
<feature type="non-terminal residue" evidence="1">
    <location>
        <position position="34"/>
    </location>
</feature>
<dbReference type="EMBL" id="UINC01063945">
    <property type="protein sequence ID" value="SVB92106.1"/>
    <property type="molecule type" value="Genomic_DNA"/>
</dbReference>